<dbReference type="KEGG" id="alkq:M9189_04245"/>
<evidence type="ECO:0000256" key="3">
    <source>
        <dbReference type="ARBA" id="ARBA00023125"/>
    </source>
</evidence>
<feature type="domain" description="HTH merR-type" evidence="5">
    <location>
        <begin position="3"/>
        <end position="72"/>
    </location>
</feature>
<reference evidence="6" key="2">
    <citation type="submission" date="2022-06" db="EMBL/GenBank/DDBJ databases">
        <title>Xiashengella guii gen. nov. sp. nov., a bacterium isolated form anaerobic digestion tank.</title>
        <authorList>
            <person name="Huang H."/>
        </authorList>
    </citation>
    <scope>NUCLEOTIDE SEQUENCE</scope>
    <source>
        <strain evidence="6">Ai-910</strain>
    </source>
</reference>
<keyword evidence="1" id="KW-0678">Repressor</keyword>
<dbReference type="InterPro" id="IPR009061">
    <property type="entry name" value="DNA-bd_dom_put_sf"/>
</dbReference>
<dbReference type="GO" id="GO:0003677">
    <property type="term" value="F:DNA binding"/>
    <property type="evidence" value="ECO:0007669"/>
    <property type="project" value="UniProtKB-KW"/>
</dbReference>
<dbReference type="SMART" id="SM00422">
    <property type="entry name" value="HTH_MERR"/>
    <property type="match status" value="1"/>
</dbReference>
<reference evidence="6" key="1">
    <citation type="submission" date="2022-05" db="EMBL/GenBank/DDBJ databases">
        <authorList>
            <person name="Sun X."/>
        </authorList>
    </citation>
    <scope>NUCLEOTIDE SEQUENCE</scope>
    <source>
        <strain evidence="6">Ai-910</strain>
    </source>
</reference>
<dbReference type="Gene3D" id="1.10.1660.10">
    <property type="match status" value="1"/>
</dbReference>
<evidence type="ECO:0000259" key="5">
    <source>
        <dbReference type="PROSITE" id="PS50937"/>
    </source>
</evidence>
<dbReference type="InterPro" id="IPR000551">
    <property type="entry name" value="MerR-type_HTH_dom"/>
</dbReference>
<name>A0A9J6ZS75_9BACT</name>
<dbReference type="RefSeq" id="WP_250724864.1">
    <property type="nucleotide sequence ID" value="NZ_CP098400.1"/>
</dbReference>
<protein>
    <submittedName>
        <fullName evidence="6">MerR family transcriptional regulator</fullName>
    </submittedName>
</protein>
<evidence type="ECO:0000313" key="7">
    <source>
        <dbReference type="Proteomes" id="UP001056426"/>
    </source>
</evidence>
<sequence>MGRYSIKDLEKISGIKAHTIRMWERRYQLIRPQRTDTNIRYYSDCELRRLLNIAILNHNGIKVSHIAEMSDDEIRSRVLDISLDSRLTNVQVENMMVSVLELDEIKFSNALRTAILKYGFESTVETVLLPFLERVTILWQAGTVRTVQGYFINSLVRQKLFVAIDNEMQNGPKQGPRICIFLPEFEKMEIEPLMYNLIARKEGLEVIYLGMPISGDDLCAINRLKPCDIYMTSFFSPVSKEKLEKWMKELRDLFPDTPFLITGTKVREMDPSMPTGFTHIPTIKAFKEHLRLLKYSEYSY</sequence>
<dbReference type="PANTHER" id="PTHR30204">
    <property type="entry name" value="REDOX-CYCLING DRUG-SENSING TRANSCRIPTIONAL ACTIVATOR SOXR"/>
    <property type="match status" value="1"/>
</dbReference>
<dbReference type="Pfam" id="PF13411">
    <property type="entry name" value="MerR_1"/>
    <property type="match status" value="1"/>
</dbReference>
<keyword evidence="4" id="KW-0804">Transcription</keyword>
<dbReference type="Proteomes" id="UP001056426">
    <property type="component" value="Chromosome"/>
</dbReference>
<gene>
    <name evidence="6" type="ORF">M9189_04245</name>
</gene>
<evidence type="ECO:0000256" key="4">
    <source>
        <dbReference type="ARBA" id="ARBA00023163"/>
    </source>
</evidence>
<dbReference type="EMBL" id="CP098400">
    <property type="protein sequence ID" value="URW80559.1"/>
    <property type="molecule type" value="Genomic_DNA"/>
</dbReference>
<dbReference type="GO" id="GO:0003700">
    <property type="term" value="F:DNA-binding transcription factor activity"/>
    <property type="evidence" value="ECO:0007669"/>
    <property type="project" value="InterPro"/>
</dbReference>
<dbReference type="SUPFAM" id="SSF46955">
    <property type="entry name" value="Putative DNA-binding domain"/>
    <property type="match status" value="1"/>
</dbReference>
<dbReference type="PANTHER" id="PTHR30204:SF69">
    <property type="entry name" value="MERR-FAMILY TRANSCRIPTIONAL REGULATOR"/>
    <property type="match status" value="1"/>
</dbReference>
<organism evidence="6 7">
    <name type="scientific">Xiashengella succiniciproducens</name>
    <dbReference type="NCBI Taxonomy" id="2949635"/>
    <lineage>
        <taxon>Bacteria</taxon>
        <taxon>Pseudomonadati</taxon>
        <taxon>Bacteroidota</taxon>
        <taxon>Bacteroidia</taxon>
        <taxon>Marinilabiliales</taxon>
        <taxon>Marinilabiliaceae</taxon>
        <taxon>Xiashengella</taxon>
    </lineage>
</organism>
<dbReference type="InterPro" id="IPR047057">
    <property type="entry name" value="MerR_fam"/>
</dbReference>
<evidence type="ECO:0000256" key="1">
    <source>
        <dbReference type="ARBA" id="ARBA00022491"/>
    </source>
</evidence>
<proteinExistence type="predicted"/>
<dbReference type="CDD" id="cd01104">
    <property type="entry name" value="HTH_MlrA-CarA"/>
    <property type="match status" value="1"/>
</dbReference>
<dbReference type="Gene3D" id="1.10.1240.10">
    <property type="entry name" value="Methionine synthase domain"/>
    <property type="match status" value="1"/>
</dbReference>
<evidence type="ECO:0000313" key="6">
    <source>
        <dbReference type="EMBL" id="URW80559.1"/>
    </source>
</evidence>
<dbReference type="PROSITE" id="PS50937">
    <property type="entry name" value="HTH_MERR_2"/>
    <property type="match status" value="1"/>
</dbReference>
<keyword evidence="2" id="KW-0805">Transcription regulation</keyword>
<keyword evidence="3" id="KW-0238">DNA-binding</keyword>
<dbReference type="InterPro" id="IPR036594">
    <property type="entry name" value="Meth_synthase_dom"/>
</dbReference>
<dbReference type="AlphaFoldDB" id="A0A9J6ZS75"/>
<dbReference type="Gene3D" id="3.40.50.280">
    <property type="entry name" value="Cobalamin-binding domain"/>
    <property type="match status" value="1"/>
</dbReference>
<accession>A0A9J6ZS75</accession>
<evidence type="ECO:0000256" key="2">
    <source>
        <dbReference type="ARBA" id="ARBA00023015"/>
    </source>
</evidence>
<keyword evidence="7" id="KW-1185">Reference proteome</keyword>